<reference evidence="3" key="1">
    <citation type="journal article" date="2019" name="Int. J. Syst. Evol. Microbiol.">
        <title>The Global Catalogue of Microorganisms (GCM) 10K type strain sequencing project: providing services to taxonomists for standard genome sequencing and annotation.</title>
        <authorList>
            <consortium name="The Broad Institute Genomics Platform"/>
            <consortium name="The Broad Institute Genome Sequencing Center for Infectious Disease"/>
            <person name="Wu L."/>
            <person name="Ma J."/>
        </authorList>
    </citation>
    <scope>NUCLEOTIDE SEQUENCE [LARGE SCALE GENOMIC DNA]</scope>
    <source>
        <strain evidence="3">CGMCC 1.15277</strain>
    </source>
</reference>
<dbReference type="CDD" id="cd06259">
    <property type="entry name" value="YdcF-like"/>
    <property type="match status" value="1"/>
</dbReference>
<dbReference type="Pfam" id="PF02698">
    <property type="entry name" value="DUF218"/>
    <property type="match status" value="1"/>
</dbReference>
<gene>
    <name evidence="2" type="ORF">ACFP57_12700</name>
</gene>
<sequence length="169" mass="19073">MLALVAGVGLHQFAQRVVYHAHYDPVPTEQVDVLFVLGPLDTWRVDYAKELMSQGVAKNLVLSTPNPSWDQRYCGQDAGWPVYCFPPNPSTTRGEAQNLRDLAAKHGWTTFTIVTVDVHAARTRFIMKRCLGQDIPVVGVHWPMEANWLRYQVLYQLGGYAKEMALGRC</sequence>
<proteinExistence type="predicted"/>
<dbReference type="Proteomes" id="UP001596266">
    <property type="component" value="Unassembled WGS sequence"/>
</dbReference>
<dbReference type="RefSeq" id="WP_343886955.1">
    <property type="nucleotide sequence ID" value="NZ_BAAAKI010000025.1"/>
</dbReference>
<accession>A0ABW1X3E8</accession>
<evidence type="ECO:0000313" key="3">
    <source>
        <dbReference type="Proteomes" id="UP001596266"/>
    </source>
</evidence>
<organism evidence="2 3">
    <name type="scientific">Luteococcus sanguinis</name>
    <dbReference type="NCBI Taxonomy" id="174038"/>
    <lineage>
        <taxon>Bacteria</taxon>
        <taxon>Bacillati</taxon>
        <taxon>Actinomycetota</taxon>
        <taxon>Actinomycetes</taxon>
        <taxon>Propionibacteriales</taxon>
        <taxon>Propionibacteriaceae</taxon>
        <taxon>Luteococcus</taxon>
    </lineage>
</organism>
<evidence type="ECO:0000313" key="2">
    <source>
        <dbReference type="EMBL" id="MFC6397835.1"/>
    </source>
</evidence>
<protein>
    <submittedName>
        <fullName evidence="2">YdcF family protein</fullName>
    </submittedName>
</protein>
<feature type="domain" description="DUF218" evidence="1">
    <location>
        <begin position="32"/>
        <end position="147"/>
    </location>
</feature>
<comment type="caution">
    <text evidence="2">The sequence shown here is derived from an EMBL/GenBank/DDBJ whole genome shotgun (WGS) entry which is preliminary data.</text>
</comment>
<dbReference type="EMBL" id="JBHSUA010000024">
    <property type="protein sequence ID" value="MFC6397835.1"/>
    <property type="molecule type" value="Genomic_DNA"/>
</dbReference>
<evidence type="ECO:0000259" key="1">
    <source>
        <dbReference type="Pfam" id="PF02698"/>
    </source>
</evidence>
<dbReference type="InterPro" id="IPR003848">
    <property type="entry name" value="DUF218"/>
</dbReference>
<keyword evidence="3" id="KW-1185">Reference proteome</keyword>
<name>A0ABW1X3E8_9ACTN</name>